<gene>
    <name evidence="1" type="ORF">INNEFFPN_00032</name>
</gene>
<reference evidence="1" key="1">
    <citation type="submission" date="2020-06" db="EMBL/GenBank/DDBJ databases">
        <title>Unique genomic features of the anaerobic methanotrophic archaea.</title>
        <authorList>
            <person name="Chadwick G.L."/>
            <person name="Skennerton C.T."/>
            <person name="Laso-Perez R."/>
            <person name="Leu A.O."/>
            <person name="Speth D.R."/>
            <person name="Yu H."/>
            <person name="Morgan-Lang C."/>
            <person name="Hatzenpichler R."/>
            <person name="Goudeau D."/>
            <person name="Malmstrom R."/>
            <person name="Brazelton W.J."/>
            <person name="Woyke T."/>
            <person name="Hallam S.J."/>
            <person name="Tyson G.W."/>
            <person name="Wegener G."/>
            <person name="Boetius A."/>
            <person name="Orphan V."/>
        </authorList>
    </citation>
    <scope>NUCLEOTIDE SEQUENCE</scope>
</reference>
<name>A0A7G9Z7N9_9EURY</name>
<sequence>MKICVPAMGDRGLRAFQADLLHEATDKAACEMHKQ</sequence>
<proteinExistence type="predicted"/>
<accession>A0A7G9Z7N9</accession>
<dbReference type="EMBL" id="MT631651">
    <property type="protein sequence ID" value="QNO56273.1"/>
    <property type="molecule type" value="Genomic_DNA"/>
</dbReference>
<protein>
    <submittedName>
        <fullName evidence="1">Uncharacterized protein</fullName>
    </submittedName>
</protein>
<organism evidence="1">
    <name type="scientific">Candidatus Methanophaga sp. ANME-1 ERB7</name>
    <dbReference type="NCBI Taxonomy" id="2759913"/>
    <lineage>
        <taxon>Archaea</taxon>
        <taxon>Methanobacteriati</taxon>
        <taxon>Methanobacteriota</taxon>
        <taxon>Stenosarchaea group</taxon>
        <taxon>Methanomicrobia</taxon>
        <taxon>Candidatus Methanophagales</taxon>
        <taxon>Candidatus Methanophagaceae</taxon>
        <taxon>Candidatus Methanophaga</taxon>
    </lineage>
</organism>
<dbReference type="AlphaFoldDB" id="A0A7G9Z7N9"/>
<evidence type="ECO:0000313" key="1">
    <source>
        <dbReference type="EMBL" id="QNO56273.1"/>
    </source>
</evidence>